<keyword evidence="2" id="KW-1185">Reference proteome</keyword>
<dbReference type="EMBL" id="MU274934">
    <property type="protein sequence ID" value="KAI0085174.1"/>
    <property type="molecule type" value="Genomic_DNA"/>
</dbReference>
<dbReference type="Proteomes" id="UP001055072">
    <property type="component" value="Unassembled WGS sequence"/>
</dbReference>
<evidence type="ECO:0000313" key="2">
    <source>
        <dbReference type="Proteomes" id="UP001055072"/>
    </source>
</evidence>
<organism evidence="1 2">
    <name type="scientific">Irpex rosettiformis</name>
    <dbReference type="NCBI Taxonomy" id="378272"/>
    <lineage>
        <taxon>Eukaryota</taxon>
        <taxon>Fungi</taxon>
        <taxon>Dikarya</taxon>
        <taxon>Basidiomycota</taxon>
        <taxon>Agaricomycotina</taxon>
        <taxon>Agaricomycetes</taxon>
        <taxon>Polyporales</taxon>
        <taxon>Irpicaceae</taxon>
        <taxon>Irpex</taxon>
    </lineage>
</organism>
<proteinExistence type="predicted"/>
<name>A0ACB8TTA0_9APHY</name>
<sequence>MSTPSYKHSLRRHVPSGHAHHSPTPSPPDTPMSGAASVHSHHSKREKVKETVDHLLHKFHIPHHHRHHEYEHGSLDTPLTPEAPGKKSFIIKRASFAGSLRAASIKRKSIVAAPEVASLAYKTSPASPFSSLDDDHSSSGASSSVGKEENIAGGLKDGGSPKGSKSPSRIPVLSHTTPTKARGNVVSSTASTPAKEIVATPAAVVQPTVDPVVKERHTHHSKREEIKEAVDHVFHKLHIPHHHHAHPKDDHSSSSIKSTTESPSSLGVTKVEDEIVPPVSATDVPVAAPASKEAVTPETNQEKPVKLPGATTVQVEQQAAIATLEERPETLNEVKEIETVQTEGGKESTTPVVIDEPANETKDIVNSTATTLAEAQLAKPKVSVESTTPTGDTLLQDNLHTANEHSLIPASQTKPTSSSYPSRKPILTPVTVPAYFELRKATESYRRSTKKPSWFRYIYGSFVRPIVVVTVECTVAVVCYGLAKVLESKPAASIAQNSEQLRMV</sequence>
<protein>
    <submittedName>
        <fullName evidence="1">Uncharacterized protein</fullName>
    </submittedName>
</protein>
<gene>
    <name evidence="1" type="ORF">BDY19DRAFT_967484</name>
</gene>
<accession>A0ACB8TTA0</accession>
<evidence type="ECO:0000313" key="1">
    <source>
        <dbReference type="EMBL" id="KAI0085174.1"/>
    </source>
</evidence>
<comment type="caution">
    <text evidence="1">The sequence shown here is derived from an EMBL/GenBank/DDBJ whole genome shotgun (WGS) entry which is preliminary data.</text>
</comment>
<reference evidence="1" key="1">
    <citation type="journal article" date="2021" name="Environ. Microbiol.">
        <title>Gene family expansions and transcriptome signatures uncover fungal adaptations to wood decay.</title>
        <authorList>
            <person name="Hage H."/>
            <person name="Miyauchi S."/>
            <person name="Viragh M."/>
            <person name="Drula E."/>
            <person name="Min B."/>
            <person name="Chaduli D."/>
            <person name="Navarro D."/>
            <person name="Favel A."/>
            <person name="Norest M."/>
            <person name="Lesage-Meessen L."/>
            <person name="Balint B."/>
            <person name="Merenyi Z."/>
            <person name="de Eugenio L."/>
            <person name="Morin E."/>
            <person name="Martinez A.T."/>
            <person name="Baldrian P."/>
            <person name="Stursova M."/>
            <person name="Martinez M.J."/>
            <person name="Novotny C."/>
            <person name="Magnuson J.K."/>
            <person name="Spatafora J.W."/>
            <person name="Maurice S."/>
            <person name="Pangilinan J."/>
            <person name="Andreopoulos W."/>
            <person name="LaButti K."/>
            <person name="Hundley H."/>
            <person name="Na H."/>
            <person name="Kuo A."/>
            <person name="Barry K."/>
            <person name="Lipzen A."/>
            <person name="Henrissat B."/>
            <person name="Riley R."/>
            <person name="Ahrendt S."/>
            <person name="Nagy L.G."/>
            <person name="Grigoriev I.V."/>
            <person name="Martin F."/>
            <person name="Rosso M.N."/>
        </authorList>
    </citation>
    <scope>NUCLEOTIDE SEQUENCE</scope>
    <source>
        <strain evidence="1">CBS 384.51</strain>
    </source>
</reference>